<dbReference type="Pfam" id="PF03446">
    <property type="entry name" value="NAD_binding_2"/>
    <property type="match status" value="1"/>
</dbReference>
<comment type="pathway">
    <text evidence="1">Amino-acid degradation.</text>
</comment>
<dbReference type="Gene3D" id="1.10.1040.10">
    <property type="entry name" value="N-(1-d-carboxylethyl)-l-norvaline Dehydrogenase, domain 2"/>
    <property type="match status" value="1"/>
</dbReference>
<dbReference type="GO" id="GO:0051287">
    <property type="term" value="F:NAD binding"/>
    <property type="evidence" value="ECO:0007669"/>
    <property type="project" value="InterPro"/>
</dbReference>
<dbReference type="GO" id="GO:0009083">
    <property type="term" value="P:branched-chain amino acid catabolic process"/>
    <property type="evidence" value="ECO:0007669"/>
    <property type="project" value="UniProtKB-KW"/>
</dbReference>
<evidence type="ECO:0000256" key="1">
    <source>
        <dbReference type="ARBA" id="ARBA00005023"/>
    </source>
</evidence>
<dbReference type="FunFam" id="1.10.1040.10:FF:000006">
    <property type="entry name" value="3-hydroxyisobutyrate dehydrogenase"/>
    <property type="match status" value="1"/>
</dbReference>
<name>A0A381W3N7_9ZZZZ</name>
<dbReference type="InterPro" id="IPR029154">
    <property type="entry name" value="HIBADH-like_NADP-bd"/>
</dbReference>
<dbReference type="SUPFAM" id="SSF48179">
    <property type="entry name" value="6-phosphogluconate dehydrogenase C-terminal domain-like"/>
    <property type="match status" value="1"/>
</dbReference>
<evidence type="ECO:0000313" key="7">
    <source>
        <dbReference type="EMBL" id="SVA47165.1"/>
    </source>
</evidence>
<dbReference type="InterPro" id="IPR006115">
    <property type="entry name" value="6PGDH_NADP-bd"/>
</dbReference>
<dbReference type="InterPro" id="IPR011548">
    <property type="entry name" value="HIBADH"/>
</dbReference>
<evidence type="ECO:0000256" key="4">
    <source>
        <dbReference type="ARBA" id="ARBA00023027"/>
    </source>
</evidence>
<evidence type="ECO:0008006" key="8">
    <source>
        <dbReference type="Google" id="ProtNLM"/>
    </source>
</evidence>
<accession>A0A381W3N7</accession>
<evidence type="ECO:0000256" key="3">
    <source>
        <dbReference type="ARBA" id="ARBA00023002"/>
    </source>
</evidence>
<dbReference type="EMBL" id="UINC01010618">
    <property type="protein sequence ID" value="SVA47165.1"/>
    <property type="molecule type" value="Genomic_DNA"/>
</dbReference>
<sequence length="297" mass="31201">MTKVSFIGLGNMGLPMAKNLVKAGHDITGFDLVEGQLTELVKSGGKVSENLNDTLKNSEVVITMLPSGKHVKSVYLGEEGIIKNSPAGLLLIDSSTIDVESAREVEEVANKSDLKMLDAPVSGGVTGAEAGTLTFMVGGDEGAFEKGKELLDIMGGNVIHAGQAGNGQVAKICNNMLLAISMIGTSEAFNLAERLGLDSQTFYDISSTASGQCWSMTSYCPVPGPVPTSPANNNYKPGFSSALMLKDLRLSQEASKITNTGTPLGAHSTEIYEKMEEGGYDNLDFSGVIKLISGELK</sequence>
<dbReference type="InterPro" id="IPR008927">
    <property type="entry name" value="6-PGluconate_DH-like_C_sf"/>
</dbReference>
<evidence type="ECO:0000259" key="5">
    <source>
        <dbReference type="Pfam" id="PF03446"/>
    </source>
</evidence>
<dbReference type="InterPro" id="IPR002204">
    <property type="entry name" value="3-OH-isobutyrate_DH-rel_CS"/>
</dbReference>
<dbReference type="Pfam" id="PF14833">
    <property type="entry name" value="NAD_binding_11"/>
    <property type="match status" value="1"/>
</dbReference>
<dbReference type="PANTHER" id="PTHR22981">
    <property type="entry name" value="3-HYDROXYISOBUTYRATE DEHYDROGENASE-RELATED"/>
    <property type="match status" value="1"/>
</dbReference>
<keyword evidence="4" id="KW-0520">NAD</keyword>
<feature type="domain" description="6-phosphogluconate dehydrogenase NADP-binding" evidence="5">
    <location>
        <begin position="3"/>
        <end position="162"/>
    </location>
</feature>
<reference evidence="7" key="1">
    <citation type="submission" date="2018-05" db="EMBL/GenBank/DDBJ databases">
        <authorList>
            <person name="Lanie J.A."/>
            <person name="Ng W.-L."/>
            <person name="Kazmierczak K.M."/>
            <person name="Andrzejewski T.M."/>
            <person name="Davidsen T.M."/>
            <person name="Wayne K.J."/>
            <person name="Tettelin H."/>
            <person name="Glass J.I."/>
            <person name="Rusch D."/>
            <person name="Podicherti R."/>
            <person name="Tsui H.-C.T."/>
            <person name="Winkler M.E."/>
        </authorList>
    </citation>
    <scope>NUCLEOTIDE SEQUENCE</scope>
</reference>
<keyword evidence="3" id="KW-0560">Oxidoreductase</keyword>
<feature type="domain" description="3-hydroxyisobutyrate dehydrogenase-like NAD-binding" evidence="6">
    <location>
        <begin position="165"/>
        <end position="292"/>
    </location>
</feature>
<dbReference type="GO" id="GO:0008442">
    <property type="term" value="F:3-hydroxyisobutyrate dehydrogenase activity"/>
    <property type="evidence" value="ECO:0007669"/>
    <property type="project" value="InterPro"/>
</dbReference>
<dbReference type="SUPFAM" id="SSF51735">
    <property type="entry name" value="NAD(P)-binding Rossmann-fold domains"/>
    <property type="match status" value="1"/>
</dbReference>
<gene>
    <name evidence="7" type="ORF">METZ01_LOCUS100019</name>
</gene>
<protein>
    <recommendedName>
        <fullName evidence="8">3-hydroxyisobutyrate dehydrogenase</fullName>
    </recommendedName>
</protein>
<dbReference type="GO" id="GO:0050661">
    <property type="term" value="F:NADP binding"/>
    <property type="evidence" value="ECO:0007669"/>
    <property type="project" value="InterPro"/>
</dbReference>
<dbReference type="AlphaFoldDB" id="A0A381W3N7"/>
<dbReference type="InterPro" id="IPR036291">
    <property type="entry name" value="NAD(P)-bd_dom_sf"/>
</dbReference>
<dbReference type="PROSITE" id="PS00895">
    <property type="entry name" value="3_HYDROXYISOBUT_DH"/>
    <property type="match status" value="1"/>
</dbReference>
<dbReference type="PANTHER" id="PTHR22981:SF7">
    <property type="entry name" value="3-HYDROXYISOBUTYRATE DEHYDROGENASE, MITOCHONDRIAL"/>
    <property type="match status" value="1"/>
</dbReference>
<proteinExistence type="predicted"/>
<evidence type="ECO:0000256" key="2">
    <source>
        <dbReference type="ARBA" id="ARBA00022456"/>
    </source>
</evidence>
<dbReference type="InterPro" id="IPR013328">
    <property type="entry name" value="6PGD_dom2"/>
</dbReference>
<keyword evidence="2" id="KW-0101">Branched-chain amino acid catabolism</keyword>
<dbReference type="InterPro" id="IPR015815">
    <property type="entry name" value="HIBADH-related"/>
</dbReference>
<dbReference type="Gene3D" id="3.40.50.720">
    <property type="entry name" value="NAD(P)-binding Rossmann-like Domain"/>
    <property type="match status" value="1"/>
</dbReference>
<dbReference type="NCBIfam" id="TIGR01692">
    <property type="entry name" value="HIBADH"/>
    <property type="match status" value="1"/>
</dbReference>
<dbReference type="PIRSF" id="PIRSF000103">
    <property type="entry name" value="HIBADH"/>
    <property type="match status" value="1"/>
</dbReference>
<organism evidence="7">
    <name type="scientific">marine metagenome</name>
    <dbReference type="NCBI Taxonomy" id="408172"/>
    <lineage>
        <taxon>unclassified sequences</taxon>
        <taxon>metagenomes</taxon>
        <taxon>ecological metagenomes</taxon>
    </lineage>
</organism>
<evidence type="ECO:0000259" key="6">
    <source>
        <dbReference type="Pfam" id="PF14833"/>
    </source>
</evidence>